<feature type="signal peptide" evidence="1">
    <location>
        <begin position="1"/>
        <end position="26"/>
    </location>
</feature>
<reference evidence="2 3" key="1">
    <citation type="journal article" date="2013" name="Appl. Environ. Microbiol.">
        <title>Genome analysis suggests that the soil oligotrophic bacterium Agromonas oligotrophica (Bradyrhizobium oligotrophicum) is a nitrogen-fixing symbiont of Aeschynomene indica.</title>
        <authorList>
            <person name="Okubo T."/>
            <person name="Fukushima S."/>
            <person name="Itakura M."/>
            <person name="Oshima K."/>
            <person name="Longtonglang A."/>
            <person name="Teaumroong N."/>
            <person name="Mitsui H."/>
            <person name="Hattori M."/>
            <person name="Hattori R."/>
            <person name="Hattori T."/>
            <person name="Minamisawa K."/>
        </authorList>
    </citation>
    <scope>NUCLEOTIDE SEQUENCE [LARGE SCALE GENOMIC DNA]</scope>
    <source>
        <strain evidence="2 3">S58</strain>
    </source>
</reference>
<protein>
    <recommendedName>
        <fullName evidence="4">Ig-like domain-containing protein</fullName>
    </recommendedName>
</protein>
<name>M4ZGJ2_9BRAD</name>
<accession>M4ZGJ2</accession>
<dbReference type="Proteomes" id="UP000011841">
    <property type="component" value="Chromosome"/>
</dbReference>
<organism evidence="2 3">
    <name type="scientific">Bradyrhizobium oligotrophicum S58</name>
    <dbReference type="NCBI Taxonomy" id="1245469"/>
    <lineage>
        <taxon>Bacteria</taxon>
        <taxon>Pseudomonadati</taxon>
        <taxon>Pseudomonadota</taxon>
        <taxon>Alphaproteobacteria</taxon>
        <taxon>Hyphomicrobiales</taxon>
        <taxon>Nitrobacteraceae</taxon>
        <taxon>Bradyrhizobium</taxon>
    </lineage>
</organism>
<feature type="chain" id="PRO_5004061906" description="Ig-like domain-containing protein" evidence="1">
    <location>
        <begin position="27"/>
        <end position="358"/>
    </location>
</feature>
<proteinExistence type="predicted"/>
<dbReference type="EMBL" id="AP012603">
    <property type="protein sequence ID" value="BAM92879.1"/>
    <property type="molecule type" value="Genomic_DNA"/>
</dbReference>
<evidence type="ECO:0008006" key="4">
    <source>
        <dbReference type="Google" id="ProtNLM"/>
    </source>
</evidence>
<dbReference type="KEGG" id="aol:S58_69130"/>
<evidence type="ECO:0000313" key="3">
    <source>
        <dbReference type="Proteomes" id="UP000011841"/>
    </source>
</evidence>
<gene>
    <name evidence="2" type="ORF">S58_69130</name>
</gene>
<dbReference type="HOGENOM" id="CLU_773096_0_0_5"/>
<dbReference type="RefSeq" id="WP_015669953.1">
    <property type="nucleotide sequence ID" value="NC_020453.1"/>
</dbReference>
<keyword evidence="1" id="KW-0732">Signal</keyword>
<dbReference type="GeneID" id="301821089"/>
<evidence type="ECO:0000313" key="2">
    <source>
        <dbReference type="EMBL" id="BAM92879.1"/>
    </source>
</evidence>
<evidence type="ECO:0000256" key="1">
    <source>
        <dbReference type="SAM" id="SignalP"/>
    </source>
</evidence>
<dbReference type="AlphaFoldDB" id="M4ZGJ2"/>
<sequence>MQAYAMRTLALIGFFALPLAAQEAAAENCELKIVMATYERTSSYHSDYRLAKFVKEEDWNELSKNAGASGKIYGVPVSGSYGEFKKAYNAMEQQLSESLSQDQAQQIFWTGLDKSAADAYQKCLELNVFNQLGLHIAVVEGSEDAVLLKVRWTFPGANTAIKIKWTVPTVNGEPLPTEIDPGDNFVSVARPKTGGIIVAATYNGVASEVIKIASLPPPPPIKIENCVLQPSADVCLRCEFEVNDVVTKGANSKEYACRKMPGGALISVQPLDVKISRAAGTGDCWYDVQMKGPDEKPFSVLNYSGECLDPMSASGSSKFVKPVVNGLGKASFFVEKCGSGSICRIQGKLVIEAETSAK</sequence>
<keyword evidence="3" id="KW-1185">Reference proteome</keyword>